<dbReference type="GO" id="GO:0046872">
    <property type="term" value="F:metal ion binding"/>
    <property type="evidence" value="ECO:0007669"/>
    <property type="project" value="UniProtKB-KW"/>
</dbReference>
<keyword evidence="5" id="KW-0812">Transmembrane</keyword>
<evidence type="ECO:0000259" key="6">
    <source>
        <dbReference type="PROSITE" id="PS51007"/>
    </source>
</evidence>
<keyword evidence="1 4" id="KW-0349">Heme</keyword>
<dbReference type="AlphaFoldDB" id="A0A401XNE9"/>
<comment type="caution">
    <text evidence="7">The sequence shown here is derived from an EMBL/GenBank/DDBJ whole genome shotgun (WGS) entry which is preliminary data.</text>
</comment>
<feature type="domain" description="Cytochrome c" evidence="6">
    <location>
        <begin position="194"/>
        <end position="284"/>
    </location>
</feature>
<evidence type="ECO:0000313" key="7">
    <source>
        <dbReference type="EMBL" id="GCD78539.1"/>
    </source>
</evidence>
<dbReference type="GO" id="GO:0020037">
    <property type="term" value="F:heme binding"/>
    <property type="evidence" value="ECO:0007669"/>
    <property type="project" value="InterPro"/>
</dbReference>
<dbReference type="GO" id="GO:0009055">
    <property type="term" value="F:electron transfer activity"/>
    <property type="evidence" value="ECO:0007669"/>
    <property type="project" value="InterPro"/>
</dbReference>
<dbReference type="Proteomes" id="UP000286715">
    <property type="component" value="Unassembled WGS sequence"/>
</dbReference>
<evidence type="ECO:0000256" key="1">
    <source>
        <dbReference type="ARBA" id="ARBA00022617"/>
    </source>
</evidence>
<dbReference type="InterPro" id="IPR036909">
    <property type="entry name" value="Cyt_c-like_dom_sf"/>
</dbReference>
<evidence type="ECO:0000256" key="5">
    <source>
        <dbReference type="SAM" id="Phobius"/>
    </source>
</evidence>
<keyword evidence="8" id="KW-1185">Reference proteome</keyword>
<keyword evidence="2 4" id="KW-0479">Metal-binding</keyword>
<sequence>MSTTRIIAWLMVLVTVVALIVVWVENSKGEATTTSEVPATEQQVQTATAEELWLAPDPEKITDEAQRELVLYGKDLIAHTAKYLGPNGSVAQLTNGMNCQNCHLEAGTKPWGNNYGSVASTYPKFRARSGGMEDIYKRVSDCFERSLNGKAPDTNSREMQAIKAYIEFLGTNVKKGEKAPGSGLKEFAMLDRPADPARGKIVYEQKCQSCHQADGQGLKHPDGVEYLYPPLWGKNSYNDAAGLYRITNFAKYVKFNMPLGASHTMPLLTDEEAWDVAAFVNSQPRPHKKVPKDWPDISKKPVDHPFGPYKDTFSEQQHKFGPWQPIIAFYKDLEATSQKKQ</sequence>
<dbReference type="Pfam" id="PF00034">
    <property type="entry name" value="Cytochrom_C"/>
    <property type="match status" value="1"/>
</dbReference>
<accession>A0A401XNE9</accession>
<evidence type="ECO:0000256" key="2">
    <source>
        <dbReference type="ARBA" id="ARBA00022723"/>
    </source>
</evidence>
<reference evidence="7 8" key="1">
    <citation type="submission" date="2018-11" db="EMBL/GenBank/DDBJ databases">
        <title>Schleiferia aggregans sp. nov., a moderately thermophilic heterotrophic bacterium isolated from microbial mats at a terrestrial hot spring.</title>
        <authorList>
            <person name="Iino T."/>
            <person name="Ohkuma M."/>
            <person name="Haruta S."/>
        </authorList>
    </citation>
    <scope>NUCLEOTIDE SEQUENCE [LARGE SCALE GENOMIC DNA]</scope>
    <source>
        <strain evidence="7 8">LA</strain>
    </source>
</reference>
<dbReference type="PANTHER" id="PTHR35008:SF9">
    <property type="entry name" value="CYTOCHROME C DOMAIN-CONTAINING PROTEIN"/>
    <property type="match status" value="1"/>
</dbReference>
<organism evidence="7 8">
    <name type="scientific">Thermaurantimonas aggregans</name>
    <dbReference type="NCBI Taxonomy" id="2173829"/>
    <lineage>
        <taxon>Bacteria</taxon>
        <taxon>Pseudomonadati</taxon>
        <taxon>Bacteroidota</taxon>
        <taxon>Flavobacteriia</taxon>
        <taxon>Flavobacteriales</taxon>
        <taxon>Schleiferiaceae</taxon>
        <taxon>Thermaurantimonas</taxon>
    </lineage>
</organism>
<keyword evidence="5" id="KW-1133">Transmembrane helix</keyword>
<evidence type="ECO:0000256" key="4">
    <source>
        <dbReference type="PROSITE-ProRule" id="PRU00433"/>
    </source>
</evidence>
<name>A0A401XNE9_9FLAO</name>
<dbReference type="InterPro" id="IPR051459">
    <property type="entry name" value="Cytochrome_c-type_DH"/>
</dbReference>
<dbReference type="InterPro" id="IPR009056">
    <property type="entry name" value="Cyt_c-like_dom"/>
</dbReference>
<gene>
    <name evidence="7" type="ORF">JCM31826_20210</name>
</gene>
<dbReference type="PANTHER" id="PTHR35008">
    <property type="entry name" value="BLL4482 PROTEIN-RELATED"/>
    <property type="match status" value="1"/>
</dbReference>
<dbReference type="PROSITE" id="PS51007">
    <property type="entry name" value="CYTC"/>
    <property type="match status" value="1"/>
</dbReference>
<evidence type="ECO:0000313" key="8">
    <source>
        <dbReference type="Proteomes" id="UP000286715"/>
    </source>
</evidence>
<keyword evidence="3 4" id="KW-0408">Iron</keyword>
<dbReference type="EMBL" id="BHZE01000026">
    <property type="protein sequence ID" value="GCD78539.1"/>
    <property type="molecule type" value="Genomic_DNA"/>
</dbReference>
<keyword evidence="5" id="KW-0472">Membrane</keyword>
<protein>
    <recommendedName>
        <fullName evidence="6">Cytochrome c domain-containing protein</fullName>
    </recommendedName>
</protein>
<dbReference type="Gene3D" id="1.10.760.10">
    <property type="entry name" value="Cytochrome c-like domain"/>
    <property type="match status" value="2"/>
</dbReference>
<proteinExistence type="predicted"/>
<feature type="transmembrane region" description="Helical" evidence="5">
    <location>
        <begin position="6"/>
        <end position="24"/>
    </location>
</feature>
<dbReference type="SUPFAM" id="SSF46626">
    <property type="entry name" value="Cytochrome c"/>
    <property type="match status" value="2"/>
</dbReference>
<dbReference type="RefSeq" id="WP_124398595.1">
    <property type="nucleotide sequence ID" value="NZ_BHZE01000026.1"/>
</dbReference>
<dbReference type="Pfam" id="PF21342">
    <property type="entry name" value="SoxA-TsdA_cyt-c"/>
    <property type="match status" value="1"/>
</dbReference>
<evidence type="ECO:0000256" key="3">
    <source>
        <dbReference type="ARBA" id="ARBA00023004"/>
    </source>
</evidence>
<dbReference type="OrthoDB" id="9779283at2"/>